<evidence type="ECO:0000313" key="1">
    <source>
        <dbReference type="EMBL" id="ROO25277.1"/>
    </source>
</evidence>
<reference evidence="1 2" key="1">
    <citation type="submission" date="2013-10" db="EMBL/GenBank/DDBJ databases">
        <title>Salinisphaera japonica YTM-1 Genome Sequencing.</title>
        <authorList>
            <person name="Lai Q."/>
            <person name="Li C."/>
            <person name="Shao Z."/>
        </authorList>
    </citation>
    <scope>NUCLEOTIDE SEQUENCE [LARGE SCALE GENOMIC DNA]</scope>
    <source>
        <strain evidence="1 2">YTM-1</strain>
    </source>
</reference>
<dbReference type="InParanoid" id="A0A423PI49"/>
<name>A0A423PI49_9GAMM</name>
<dbReference type="AlphaFoldDB" id="A0A423PI49"/>
<keyword evidence="2" id="KW-1185">Reference proteome</keyword>
<organism evidence="1 2">
    <name type="scientific">Salinisphaera japonica YTM-1</name>
    <dbReference type="NCBI Taxonomy" id="1209778"/>
    <lineage>
        <taxon>Bacteria</taxon>
        <taxon>Pseudomonadati</taxon>
        <taxon>Pseudomonadota</taxon>
        <taxon>Gammaproteobacteria</taxon>
        <taxon>Salinisphaerales</taxon>
        <taxon>Salinisphaeraceae</taxon>
        <taxon>Salinisphaera</taxon>
    </lineage>
</organism>
<comment type="caution">
    <text evidence="1">The sequence shown here is derived from an EMBL/GenBank/DDBJ whole genome shotgun (WGS) entry which is preliminary data.</text>
</comment>
<sequence length="206" mass="22978">MILNYKSFDRFMPTAAPVCRRCYWRPVMCQSASKYIVVGQAPACGQPASACRTCGLAALGQRLAQQTRPRLGFTDLEEDEALLVWLCRRWYQGMRDRAQIEAELAADMSRDAYAAVLLYLFALLAELPDPETQTEPGWPLLSAHEMRLLDLLGHRRPVASVPGLSCCLNALHAAGIRIRPCQHIVASGQDYLTARIDYGHPMARMA</sequence>
<dbReference type="Proteomes" id="UP000285310">
    <property type="component" value="Unassembled WGS sequence"/>
</dbReference>
<gene>
    <name evidence="1" type="ORF">SAJA_13200</name>
</gene>
<accession>A0A423PI49</accession>
<dbReference type="EMBL" id="AYKG01000049">
    <property type="protein sequence ID" value="ROO25277.1"/>
    <property type="molecule type" value="Genomic_DNA"/>
</dbReference>
<evidence type="ECO:0000313" key="2">
    <source>
        <dbReference type="Proteomes" id="UP000285310"/>
    </source>
</evidence>
<protein>
    <submittedName>
        <fullName evidence="1">Uncharacterized protein</fullName>
    </submittedName>
</protein>
<proteinExistence type="predicted"/>